<dbReference type="Pfam" id="PF13400">
    <property type="entry name" value="Tad"/>
    <property type="match status" value="1"/>
</dbReference>
<protein>
    <submittedName>
        <fullName evidence="3">Uncharacterized protein YpmB</fullName>
    </submittedName>
</protein>
<sequence length="217" mass="23743">MKKYIKNERGSGVILTIFSFAIVGIMLIIVLNVAMVFTKKEQASIAAEHASLAATGIVYEKVDNVVNTHEKKVVIGIDEDGNEIIEYEPLLDKVLAMESAIYASSPGISSNEAYIQAVNQVLSSEIPDDEDLPSKITAALNSAKMSISPIVQHIIAENYGKETDYEWNFLHGENRIEVIAKSEFEAVNHNGITFGSDSDIPQRGIGPVISFIEQSGW</sequence>
<dbReference type="RefSeq" id="WP_066400564.1">
    <property type="nucleotide sequence ID" value="NZ_JAGIKZ010000012.1"/>
</dbReference>
<keyword evidence="1" id="KW-0812">Transmembrane</keyword>
<reference evidence="3 4" key="1">
    <citation type="submission" date="2021-03" db="EMBL/GenBank/DDBJ databases">
        <title>Genomic Encyclopedia of Type Strains, Phase IV (KMG-IV): sequencing the most valuable type-strain genomes for metagenomic binning, comparative biology and taxonomic classification.</title>
        <authorList>
            <person name="Goeker M."/>
        </authorList>
    </citation>
    <scope>NUCLEOTIDE SEQUENCE [LARGE SCALE GENOMIC DNA]</scope>
    <source>
        <strain evidence="3 4">DSM 26675</strain>
    </source>
</reference>
<name>A0ABS4RIW5_9BACI</name>
<accession>A0ABS4RIW5</accession>
<keyword evidence="1" id="KW-0472">Membrane</keyword>
<comment type="caution">
    <text evidence="3">The sequence shown here is derived from an EMBL/GenBank/DDBJ whole genome shotgun (WGS) entry which is preliminary data.</text>
</comment>
<keyword evidence="1" id="KW-1133">Transmembrane helix</keyword>
<evidence type="ECO:0000313" key="4">
    <source>
        <dbReference type="Proteomes" id="UP001519293"/>
    </source>
</evidence>
<keyword evidence="4" id="KW-1185">Reference proteome</keyword>
<evidence type="ECO:0000259" key="2">
    <source>
        <dbReference type="Pfam" id="PF13400"/>
    </source>
</evidence>
<dbReference type="EMBL" id="JAGIKZ010000012">
    <property type="protein sequence ID" value="MBP2241757.1"/>
    <property type="molecule type" value="Genomic_DNA"/>
</dbReference>
<gene>
    <name evidence="3" type="ORF">J2Z40_002329</name>
</gene>
<organism evidence="3 4">
    <name type="scientific">Cytobacillus eiseniae</name>
    <dbReference type="NCBI Taxonomy" id="762947"/>
    <lineage>
        <taxon>Bacteria</taxon>
        <taxon>Bacillati</taxon>
        <taxon>Bacillota</taxon>
        <taxon>Bacilli</taxon>
        <taxon>Bacillales</taxon>
        <taxon>Bacillaceae</taxon>
        <taxon>Cytobacillus</taxon>
    </lineage>
</organism>
<dbReference type="InterPro" id="IPR028087">
    <property type="entry name" value="Tad_N"/>
</dbReference>
<proteinExistence type="predicted"/>
<evidence type="ECO:0000256" key="1">
    <source>
        <dbReference type="SAM" id="Phobius"/>
    </source>
</evidence>
<feature type="transmembrane region" description="Helical" evidence="1">
    <location>
        <begin position="12"/>
        <end position="37"/>
    </location>
</feature>
<dbReference type="Proteomes" id="UP001519293">
    <property type="component" value="Unassembled WGS sequence"/>
</dbReference>
<evidence type="ECO:0000313" key="3">
    <source>
        <dbReference type="EMBL" id="MBP2241757.1"/>
    </source>
</evidence>
<feature type="domain" description="Putative Flp pilus-assembly TadG-like N-terminal" evidence="2">
    <location>
        <begin position="10"/>
        <end position="54"/>
    </location>
</feature>